<gene>
    <name evidence="2" type="ORF">AO063_19695</name>
</gene>
<dbReference type="SMART" id="SM00418">
    <property type="entry name" value="HTH_ARSR"/>
    <property type="match status" value="1"/>
</dbReference>
<dbReference type="InterPro" id="IPR036388">
    <property type="entry name" value="WH-like_DNA-bd_sf"/>
</dbReference>
<sequence length="252" mass="27223">MSNPSTFTEVAALLAEPARAAMLLALFDGRALPAGELAFAAGITAQTASTHLAKLVAGGLLACQTQGRHRYYRLAGEHVAQAIEFLSAIAPLSAIVLKPQSREAQGLRFARCCYNHLAGQLGVAVTQALEKRHYLRAVDDKHYEVLPAGAAWLQTLGIDSGALKPARQCLDWTERSHHVAGPLGVQLLSAWCDAGWLRRAKDSRAVRVTPKGWAQFKAQLGLEPRDLENLEHKPASARLVGVDCAAFQKEFT</sequence>
<dbReference type="EMBL" id="LKEF01000042">
    <property type="protein sequence ID" value="KTB59851.1"/>
    <property type="molecule type" value="Genomic_DNA"/>
</dbReference>
<comment type="caution">
    <text evidence="2">The sequence shown here is derived from an EMBL/GenBank/DDBJ whole genome shotgun (WGS) entry which is preliminary data.</text>
</comment>
<proteinExistence type="predicted"/>
<dbReference type="NCBIfam" id="NF033788">
    <property type="entry name" value="HTH_metalloreg"/>
    <property type="match status" value="1"/>
</dbReference>
<evidence type="ECO:0000313" key="2">
    <source>
        <dbReference type="EMBL" id="KTB59851.1"/>
    </source>
</evidence>
<dbReference type="InterPro" id="IPR052543">
    <property type="entry name" value="HTH_Metal-responsive_Reg"/>
</dbReference>
<dbReference type="Pfam" id="PF12840">
    <property type="entry name" value="HTH_20"/>
    <property type="match status" value="1"/>
</dbReference>
<dbReference type="Gene3D" id="1.10.10.10">
    <property type="entry name" value="Winged helix-like DNA-binding domain superfamily/Winged helix DNA-binding domain"/>
    <property type="match status" value="1"/>
</dbReference>
<dbReference type="PANTHER" id="PTHR39168">
    <property type="entry name" value="TRANSCRIPTIONAL REGULATOR-RELATED"/>
    <property type="match status" value="1"/>
</dbReference>
<dbReference type="GO" id="GO:0003677">
    <property type="term" value="F:DNA binding"/>
    <property type="evidence" value="ECO:0007669"/>
    <property type="project" value="TreeGrafter"/>
</dbReference>
<evidence type="ECO:0000313" key="3">
    <source>
        <dbReference type="Proteomes" id="UP000054197"/>
    </source>
</evidence>
<dbReference type="PANTHER" id="PTHR39168:SF1">
    <property type="entry name" value="TRANSCRIPTIONAL REGULATORY PROTEIN"/>
    <property type="match status" value="1"/>
</dbReference>
<dbReference type="RefSeq" id="WP_058421786.1">
    <property type="nucleotide sequence ID" value="NZ_LKEF01000042.1"/>
</dbReference>
<dbReference type="InterPro" id="IPR011991">
    <property type="entry name" value="ArsR-like_HTH"/>
</dbReference>
<organism evidence="2 3">
    <name type="scientific">Pseudomonas fluorescens ICMP 11288</name>
    <dbReference type="NCBI Taxonomy" id="1198309"/>
    <lineage>
        <taxon>Bacteria</taxon>
        <taxon>Pseudomonadati</taxon>
        <taxon>Pseudomonadota</taxon>
        <taxon>Gammaproteobacteria</taxon>
        <taxon>Pseudomonadales</taxon>
        <taxon>Pseudomonadaceae</taxon>
        <taxon>Pseudomonas</taxon>
    </lineage>
</organism>
<reference evidence="2 3" key="1">
    <citation type="submission" date="2015-09" db="EMBL/GenBank/DDBJ databases">
        <title>Genome sequence of ICMP 11288.</title>
        <authorList>
            <person name="Visnovsky S."/>
            <person name="Lu A."/>
            <person name="Panda P."/>
            <person name="Pitman A."/>
        </authorList>
    </citation>
    <scope>NUCLEOTIDE SEQUENCE [LARGE SCALE GENOMIC DNA]</scope>
    <source>
        <strain evidence="2 3">ICMP 11288</strain>
    </source>
</reference>
<dbReference type="AlphaFoldDB" id="A0A0W0HG21"/>
<dbReference type="GO" id="GO:0032791">
    <property type="term" value="F:lead ion binding"/>
    <property type="evidence" value="ECO:0007669"/>
    <property type="project" value="TreeGrafter"/>
</dbReference>
<dbReference type="GO" id="GO:0003700">
    <property type="term" value="F:DNA-binding transcription factor activity"/>
    <property type="evidence" value="ECO:0007669"/>
    <property type="project" value="InterPro"/>
</dbReference>
<dbReference type="SUPFAM" id="SSF46785">
    <property type="entry name" value="Winged helix' DNA-binding domain"/>
    <property type="match status" value="1"/>
</dbReference>
<feature type="domain" description="HTH arsR-type" evidence="1">
    <location>
        <begin position="1"/>
        <end position="94"/>
    </location>
</feature>
<evidence type="ECO:0000259" key="1">
    <source>
        <dbReference type="PROSITE" id="PS50987"/>
    </source>
</evidence>
<dbReference type="InterPro" id="IPR036390">
    <property type="entry name" value="WH_DNA-bd_sf"/>
</dbReference>
<dbReference type="GO" id="GO:0010288">
    <property type="term" value="P:response to lead ion"/>
    <property type="evidence" value="ECO:0007669"/>
    <property type="project" value="TreeGrafter"/>
</dbReference>
<dbReference type="CDD" id="cd00090">
    <property type="entry name" value="HTH_ARSR"/>
    <property type="match status" value="1"/>
</dbReference>
<name>A0A0W0HG21_PSEFL</name>
<accession>A0A0W0HG21</accession>
<dbReference type="InterPro" id="IPR001845">
    <property type="entry name" value="HTH_ArsR_DNA-bd_dom"/>
</dbReference>
<dbReference type="PROSITE" id="PS50987">
    <property type="entry name" value="HTH_ARSR_2"/>
    <property type="match status" value="1"/>
</dbReference>
<dbReference type="Proteomes" id="UP000054197">
    <property type="component" value="Unassembled WGS sequence"/>
</dbReference>
<dbReference type="GO" id="GO:0097063">
    <property type="term" value="F:cadmium ion sensor activity"/>
    <property type="evidence" value="ECO:0007669"/>
    <property type="project" value="TreeGrafter"/>
</dbReference>
<protein>
    <submittedName>
        <fullName evidence="2">ArsR family transcriptional regulator</fullName>
    </submittedName>
</protein>
<dbReference type="GO" id="GO:0046686">
    <property type="term" value="P:response to cadmium ion"/>
    <property type="evidence" value="ECO:0007669"/>
    <property type="project" value="TreeGrafter"/>
</dbReference>